<comment type="caution">
    <text evidence="1">The sequence shown here is derived from an EMBL/GenBank/DDBJ whole genome shotgun (WGS) entry which is preliminary data.</text>
</comment>
<sequence length="67" mass="7934">MHCHMVQYHVEGFMTVFAFGERDDMPRLPKERAKRYFTLEHGDSARNTSSYSRSFYDSNRTIHAFGL</sequence>
<organism evidence="1 2">
    <name type="scientific">Hypsibius exemplaris</name>
    <name type="common">Freshwater tardigrade</name>
    <dbReference type="NCBI Taxonomy" id="2072580"/>
    <lineage>
        <taxon>Eukaryota</taxon>
        <taxon>Metazoa</taxon>
        <taxon>Ecdysozoa</taxon>
        <taxon>Tardigrada</taxon>
        <taxon>Eutardigrada</taxon>
        <taxon>Parachela</taxon>
        <taxon>Hypsibioidea</taxon>
        <taxon>Hypsibiidae</taxon>
        <taxon>Hypsibius</taxon>
    </lineage>
</organism>
<gene>
    <name evidence="1" type="ORF">BV898_00716</name>
</gene>
<accession>A0A1W0XEL1</accession>
<reference evidence="2" key="1">
    <citation type="submission" date="2017-01" db="EMBL/GenBank/DDBJ databases">
        <title>Comparative genomics of anhydrobiosis in the tardigrade Hypsibius dujardini.</title>
        <authorList>
            <person name="Yoshida Y."/>
            <person name="Koutsovoulos G."/>
            <person name="Laetsch D."/>
            <person name="Stevens L."/>
            <person name="Kumar S."/>
            <person name="Horikawa D."/>
            <person name="Ishino K."/>
            <person name="Komine S."/>
            <person name="Tomita M."/>
            <person name="Blaxter M."/>
            <person name="Arakawa K."/>
        </authorList>
    </citation>
    <scope>NUCLEOTIDE SEQUENCE [LARGE SCALE GENOMIC DNA]</scope>
    <source>
        <strain evidence="2">Z151</strain>
    </source>
</reference>
<dbReference type="EMBL" id="MTYJ01000002">
    <property type="protein sequence ID" value="OQV25791.1"/>
    <property type="molecule type" value="Genomic_DNA"/>
</dbReference>
<dbReference type="AlphaFoldDB" id="A0A1W0XEL1"/>
<evidence type="ECO:0000313" key="2">
    <source>
        <dbReference type="Proteomes" id="UP000192578"/>
    </source>
</evidence>
<evidence type="ECO:0000313" key="1">
    <source>
        <dbReference type="EMBL" id="OQV25791.1"/>
    </source>
</evidence>
<dbReference type="Proteomes" id="UP000192578">
    <property type="component" value="Unassembled WGS sequence"/>
</dbReference>
<protein>
    <submittedName>
        <fullName evidence="1">Uncharacterized protein</fullName>
    </submittedName>
</protein>
<name>A0A1W0XEL1_HYPEX</name>
<proteinExistence type="predicted"/>
<keyword evidence="2" id="KW-1185">Reference proteome</keyword>